<dbReference type="GO" id="GO:0031123">
    <property type="term" value="P:RNA 3'-end processing"/>
    <property type="evidence" value="ECO:0007669"/>
    <property type="project" value="TreeGrafter"/>
</dbReference>
<keyword evidence="9" id="KW-1185">Reference proteome</keyword>
<protein>
    <recommendedName>
        <fullName evidence="2">polynucleotide adenylyltransferase</fullName>
        <ecNumber evidence="2">2.7.7.19</ecNumber>
    </recommendedName>
</protein>
<dbReference type="EMBL" id="ML975379">
    <property type="protein sequence ID" value="KAF1830915.1"/>
    <property type="molecule type" value="Genomic_DNA"/>
</dbReference>
<organism evidence="8 9">
    <name type="scientific">Decorospora gaudefroyi</name>
    <dbReference type="NCBI Taxonomy" id="184978"/>
    <lineage>
        <taxon>Eukaryota</taxon>
        <taxon>Fungi</taxon>
        <taxon>Dikarya</taxon>
        <taxon>Ascomycota</taxon>
        <taxon>Pezizomycotina</taxon>
        <taxon>Dothideomycetes</taxon>
        <taxon>Pleosporomycetidae</taxon>
        <taxon>Pleosporales</taxon>
        <taxon>Pleosporineae</taxon>
        <taxon>Pleosporaceae</taxon>
        <taxon>Decorospora</taxon>
    </lineage>
</organism>
<dbReference type="GO" id="GO:0003729">
    <property type="term" value="F:mRNA binding"/>
    <property type="evidence" value="ECO:0007669"/>
    <property type="project" value="TreeGrafter"/>
</dbReference>
<dbReference type="SUPFAM" id="SSF81631">
    <property type="entry name" value="PAP/OAS1 substrate-binding domain"/>
    <property type="match status" value="1"/>
</dbReference>
<dbReference type="PANTHER" id="PTHR23092:SF15">
    <property type="entry name" value="INACTIVE NON-CANONICAL POLY(A) RNA POLYMERASE PROTEIN TRF4-2-RELATED"/>
    <property type="match status" value="1"/>
</dbReference>
<dbReference type="InterPro" id="IPR002058">
    <property type="entry name" value="PAP_assoc"/>
</dbReference>
<dbReference type="GO" id="GO:0031499">
    <property type="term" value="C:TRAMP complex"/>
    <property type="evidence" value="ECO:0007669"/>
    <property type="project" value="TreeGrafter"/>
</dbReference>
<sequence length="581" mass="66404">MPPSRLICRAHNRFTPSIALWQHFVLPNRPSPHQQRLSSSPPRALQHDADSDGASPNSHLADSSQPLEAGVDKTEKQSHKPHKPHKPSAEPASRVRRIKATRGQWLPSKAKASIAKNIRLQEEVSKASLAETDKLLANARDAFKRGLDYTGVILKPMMNVTPVKESALPWCLHAQYKDMSGIERLKMEIERFYHYTRPSTHEQIARSYVIDEVRDHVRKTFREYDVEVFGSERTGLALATSDIDFRLLRPLQTSDPVKAIFPPPTEERNAGKTALYTLLKRLRERQGLFLLPKLLHARYPLISAQHEPSGLDIQVVLANDTLLSRVVMQDYMDEYPYLQSLHCIIKVIFDVRGLSDPYLGGFGSYSLFMMVVASIKHSPQPINNAAEGLVHFLTFWGKFDTRKHGISIEPTFLFDKAKHAVVTDTTKSKLKKGENKPLPSYMLSLRDPADETNDLGRKAIIIKHVQTTLKALSHQLDKDVRMNTRHSLLGPMAGTSYMISFARRKKLRTYGKETLDRIHASLHKKAKAVRDGHSLEPERYQPELKTRMEDDETMVRLAKEHRDKEWQRLAEERKAQEWLET</sequence>
<keyword evidence="3" id="KW-0479">Metal-binding</keyword>
<feature type="compositionally biased region" description="Polar residues" evidence="5">
    <location>
        <begin position="54"/>
        <end position="66"/>
    </location>
</feature>
<evidence type="ECO:0000256" key="3">
    <source>
        <dbReference type="ARBA" id="ARBA00022723"/>
    </source>
</evidence>
<evidence type="ECO:0000256" key="1">
    <source>
        <dbReference type="ARBA" id="ARBA00008593"/>
    </source>
</evidence>
<dbReference type="OrthoDB" id="273917at2759"/>
<dbReference type="Gene3D" id="3.30.460.10">
    <property type="entry name" value="Beta Polymerase, domain 2"/>
    <property type="match status" value="1"/>
</dbReference>
<dbReference type="Proteomes" id="UP000800040">
    <property type="component" value="Unassembled WGS sequence"/>
</dbReference>
<keyword evidence="4" id="KW-0460">Magnesium</keyword>
<evidence type="ECO:0000256" key="2">
    <source>
        <dbReference type="ARBA" id="ARBA00012388"/>
    </source>
</evidence>
<dbReference type="GO" id="GO:0043634">
    <property type="term" value="P:polyadenylation-dependent ncRNA catabolic process"/>
    <property type="evidence" value="ECO:0007669"/>
    <property type="project" value="TreeGrafter"/>
</dbReference>
<dbReference type="EC" id="2.7.7.19" evidence="2"/>
<dbReference type="Pfam" id="PF03828">
    <property type="entry name" value="PAP_assoc"/>
    <property type="match status" value="1"/>
</dbReference>
<dbReference type="GO" id="GO:0046872">
    <property type="term" value="F:metal ion binding"/>
    <property type="evidence" value="ECO:0007669"/>
    <property type="project" value="UniProtKB-KW"/>
</dbReference>
<evidence type="ECO:0000313" key="8">
    <source>
        <dbReference type="EMBL" id="KAF1830915.1"/>
    </source>
</evidence>
<comment type="similarity">
    <text evidence="1">Belongs to the DNA polymerase type-B-like family.</text>
</comment>
<dbReference type="AlphaFoldDB" id="A0A6A5K037"/>
<feature type="domain" description="Poly(A) RNA polymerase mitochondrial-like central palm" evidence="7">
    <location>
        <begin position="185"/>
        <end position="319"/>
    </location>
</feature>
<dbReference type="GO" id="GO:0010605">
    <property type="term" value="P:negative regulation of macromolecule metabolic process"/>
    <property type="evidence" value="ECO:0007669"/>
    <property type="project" value="UniProtKB-ARBA"/>
</dbReference>
<dbReference type="CDD" id="cd05402">
    <property type="entry name" value="NT_PAP_TUTase"/>
    <property type="match status" value="1"/>
</dbReference>
<dbReference type="PANTHER" id="PTHR23092">
    <property type="entry name" value="POLY(A) RNA POLYMERASE"/>
    <property type="match status" value="1"/>
</dbReference>
<evidence type="ECO:0000313" key="9">
    <source>
        <dbReference type="Proteomes" id="UP000800040"/>
    </source>
</evidence>
<feature type="domain" description="PAP-associated" evidence="6">
    <location>
        <begin position="389"/>
        <end position="453"/>
    </location>
</feature>
<feature type="region of interest" description="Disordered" evidence="5">
    <location>
        <begin position="30"/>
        <end position="95"/>
    </location>
</feature>
<name>A0A6A5K037_9PLEO</name>
<reference evidence="8" key="1">
    <citation type="submission" date="2020-01" db="EMBL/GenBank/DDBJ databases">
        <authorList>
            <consortium name="DOE Joint Genome Institute"/>
            <person name="Haridas S."/>
            <person name="Albert R."/>
            <person name="Binder M."/>
            <person name="Bloem J."/>
            <person name="Labutti K."/>
            <person name="Salamov A."/>
            <person name="Andreopoulos B."/>
            <person name="Baker S.E."/>
            <person name="Barry K."/>
            <person name="Bills G."/>
            <person name="Bluhm B.H."/>
            <person name="Cannon C."/>
            <person name="Castanera R."/>
            <person name="Culley D.E."/>
            <person name="Daum C."/>
            <person name="Ezra D."/>
            <person name="Gonzalez J.B."/>
            <person name="Henrissat B."/>
            <person name="Kuo A."/>
            <person name="Liang C."/>
            <person name="Lipzen A."/>
            <person name="Lutzoni F."/>
            <person name="Magnuson J."/>
            <person name="Mondo S."/>
            <person name="Nolan M."/>
            <person name="Ohm R."/>
            <person name="Pangilinan J."/>
            <person name="Park H.-J."/>
            <person name="Ramirez L."/>
            <person name="Alfaro M."/>
            <person name="Sun H."/>
            <person name="Tritt A."/>
            <person name="Yoshinaga Y."/>
            <person name="Zwiers L.-H."/>
            <person name="Turgeon B.G."/>
            <person name="Goodwin S.B."/>
            <person name="Spatafora J.W."/>
            <person name="Crous P.W."/>
            <person name="Grigoriev I.V."/>
        </authorList>
    </citation>
    <scope>NUCLEOTIDE SEQUENCE</scope>
    <source>
        <strain evidence="8">P77</strain>
    </source>
</reference>
<dbReference type="GO" id="GO:0005730">
    <property type="term" value="C:nucleolus"/>
    <property type="evidence" value="ECO:0007669"/>
    <property type="project" value="TreeGrafter"/>
</dbReference>
<dbReference type="Gene3D" id="1.10.1410.10">
    <property type="match status" value="1"/>
</dbReference>
<evidence type="ECO:0000259" key="7">
    <source>
        <dbReference type="Pfam" id="PF22600"/>
    </source>
</evidence>
<dbReference type="InterPro" id="IPR054708">
    <property type="entry name" value="MTPAP-like_central"/>
</dbReference>
<dbReference type="Pfam" id="PF22600">
    <property type="entry name" value="MTPAP-like_central"/>
    <property type="match status" value="1"/>
</dbReference>
<proteinExistence type="inferred from homology"/>
<evidence type="ECO:0000256" key="5">
    <source>
        <dbReference type="SAM" id="MobiDB-lite"/>
    </source>
</evidence>
<dbReference type="InterPro" id="IPR043519">
    <property type="entry name" value="NT_sf"/>
</dbReference>
<dbReference type="InterPro" id="IPR045862">
    <property type="entry name" value="Trf4-like"/>
</dbReference>
<evidence type="ECO:0000259" key="6">
    <source>
        <dbReference type="Pfam" id="PF03828"/>
    </source>
</evidence>
<dbReference type="GO" id="GO:1990817">
    <property type="term" value="F:poly(A) RNA polymerase activity"/>
    <property type="evidence" value="ECO:0007669"/>
    <property type="project" value="UniProtKB-EC"/>
</dbReference>
<feature type="compositionally biased region" description="Polar residues" evidence="5">
    <location>
        <begin position="31"/>
        <end position="41"/>
    </location>
</feature>
<dbReference type="SUPFAM" id="SSF81301">
    <property type="entry name" value="Nucleotidyltransferase"/>
    <property type="match status" value="1"/>
</dbReference>
<gene>
    <name evidence="8" type="ORF">BDW02DRAFT_572523</name>
</gene>
<accession>A0A6A5K037</accession>
<evidence type="ECO:0000256" key="4">
    <source>
        <dbReference type="ARBA" id="ARBA00022842"/>
    </source>
</evidence>